<evidence type="ECO:0000313" key="1">
    <source>
        <dbReference type="EMBL" id="SBT80846.1"/>
    </source>
</evidence>
<dbReference type="VEuPathDB" id="PlasmoDB:PmUG01_14050500"/>
<dbReference type="AlphaFoldDB" id="A0A1C3L2Q1"/>
<proteinExistence type="predicted"/>
<gene>
    <name evidence="1" type="primary">PmlGA01_140034400</name>
    <name evidence="1" type="ORF">PMLGA01_140034400</name>
</gene>
<dbReference type="Proteomes" id="UP000219799">
    <property type="component" value="Chromosome 14"/>
</dbReference>
<organism evidence="1 2">
    <name type="scientific">Plasmodium malariae</name>
    <dbReference type="NCBI Taxonomy" id="5858"/>
    <lineage>
        <taxon>Eukaryota</taxon>
        <taxon>Sar</taxon>
        <taxon>Alveolata</taxon>
        <taxon>Apicomplexa</taxon>
        <taxon>Aconoidasida</taxon>
        <taxon>Haemosporida</taxon>
        <taxon>Plasmodiidae</taxon>
        <taxon>Plasmodium</taxon>
        <taxon>Plasmodium (Plasmodium)</taxon>
    </lineage>
</organism>
<evidence type="ECO:0000313" key="2">
    <source>
        <dbReference type="Proteomes" id="UP000219799"/>
    </source>
</evidence>
<accession>A0A1C3L2Q1</accession>
<sequence>MINPEVNDINQKCISRKNLDIHNKYLINDKTNNLVDYNEKEEDCLNYFLMDNNSNSHPMDTSNGGIEEELERGEFYNNIEDSFEDFEKKNYNNSSGHNNNSGHK</sequence>
<dbReference type="EMBL" id="LT594502">
    <property type="protein sequence ID" value="SBT80846.1"/>
    <property type="molecule type" value="Genomic_DNA"/>
</dbReference>
<reference evidence="1 2" key="1">
    <citation type="submission" date="2016-06" db="EMBL/GenBank/DDBJ databases">
        <authorList>
            <consortium name="Pathogen Informatics"/>
        </authorList>
    </citation>
    <scope>NUCLEOTIDE SEQUENCE [LARGE SCALE GENOMIC DNA]</scope>
    <source>
        <strain evidence="1">PmlGA01</strain>
    </source>
</reference>
<protein>
    <submittedName>
        <fullName evidence="1">Uncharacterized protein</fullName>
    </submittedName>
</protein>
<name>A0A1C3L2Q1_PLAMA</name>